<dbReference type="EMBL" id="JAATIS010005064">
    <property type="protein sequence ID" value="KAG2460393.1"/>
    <property type="molecule type" value="Genomic_DNA"/>
</dbReference>
<dbReference type="Gene3D" id="3.40.570.10">
    <property type="entry name" value="Extracellular Endonuclease, subunit A"/>
    <property type="match status" value="1"/>
</dbReference>
<feature type="non-terminal residue" evidence="3">
    <location>
        <position position="432"/>
    </location>
</feature>
<dbReference type="InterPro" id="IPR001611">
    <property type="entry name" value="Leu-rich_rpt"/>
</dbReference>
<dbReference type="GO" id="GO:0003676">
    <property type="term" value="F:nucleic acid binding"/>
    <property type="evidence" value="ECO:0007669"/>
    <property type="project" value="InterPro"/>
</dbReference>
<dbReference type="Proteomes" id="UP000886611">
    <property type="component" value="Unassembled WGS sequence"/>
</dbReference>
<dbReference type="InterPro" id="IPR032675">
    <property type="entry name" value="LRR_dom_sf"/>
</dbReference>
<dbReference type="SMART" id="SM00477">
    <property type="entry name" value="NUC"/>
    <property type="match status" value="1"/>
</dbReference>
<name>A0A8X8BJW3_POLSE</name>
<dbReference type="PANTHER" id="PTHR21472">
    <property type="entry name" value="ENDONUCLEASE DOMAIN-CONTAINING 1 PROTEIN ENDOD1"/>
    <property type="match status" value="1"/>
</dbReference>
<sequence length="432" mass="48081">MYDKENRIPIYSAYIHTNGGNGIRSNDWYIEPQLIDRRREKNMIIVSNNATEEEKESQAVSEDYTATDATRYDRGHLSPSMHHNNEESRTATFTLTNIVPQRTILNQGEWNRYETEIMQQFVNGCTTTYVIVGVIRGKNDKKTINNRVKVPSHLWTAACCVNNNNNPMRSLGYIAENDDKPVEDINLADLQRQIKGLVTCCCEKLQDLDLSNTTITPECMRTLALTVHAFKYVSLWSCGLTSGCCVALSSALSAEHSRLTQLELNDNNLQDSGVRLLCEGLRNRNCKLEKLGLNSCGLTSGCCGALSSVLSDEHSRLTELWLGGNNLEDSGVDQICDGLRSPNCKLEKLGLLSCHLTHECCEALSSVLSDEHSCLTKLELGQNNLGDSGVHLLCEPLKSTNCKLEKLSAICPKNDLRYEEVEEVTYACAAES</sequence>
<evidence type="ECO:0000259" key="2">
    <source>
        <dbReference type="SMART" id="SM00892"/>
    </source>
</evidence>
<dbReference type="InterPro" id="IPR001604">
    <property type="entry name" value="Endo_G_ENPP1-like_dom"/>
</dbReference>
<dbReference type="InterPro" id="IPR044929">
    <property type="entry name" value="DNA/RNA_non-sp_Endonuclease_sf"/>
</dbReference>
<gene>
    <name evidence="3" type="primary">Nlrp3_12</name>
    <name evidence="3" type="ORF">GTO96_0021900</name>
</gene>
<proteinExistence type="predicted"/>
<evidence type="ECO:0000259" key="1">
    <source>
        <dbReference type="SMART" id="SM00477"/>
    </source>
</evidence>
<dbReference type="GO" id="GO:0016787">
    <property type="term" value="F:hydrolase activity"/>
    <property type="evidence" value="ECO:0007669"/>
    <property type="project" value="InterPro"/>
</dbReference>
<dbReference type="AlphaFoldDB" id="A0A8X8BJW3"/>
<comment type="caution">
    <text evidence="3">The sequence shown here is derived from an EMBL/GenBank/DDBJ whole genome shotgun (WGS) entry which is preliminary data.</text>
</comment>
<feature type="domain" description="DNA/RNA non-specific endonuclease/pyrophosphatase/phosphodiesterase" evidence="2">
    <location>
        <begin position="2"/>
        <end position="207"/>
    </location>
</feature>
<dbReference type="GO" id="GO:0046872">
    <property type="term" value="F:metal ion binding"/>
    <property type="evidence" value="ECO:0007669"/>
    <property type="project" value="InterPro"/>
</dbReference>
<dbReference type="InterPro" id="IPR044925">
    <property type="entry name" value="His-Me_finger_sf"/>
</dbReference>
<dbReference type="Pfam" id="PF01223">
    <property type="entry name" value="Endonuclease_NS"/>
    <property type="match status" value="1"/>
</dbReference>
<dbReference type="SUPFAM" id="SSF52047">
    <property type="entry name" value="RNI-like"/>
    <property type="match status" value="1"/>
</dbReference>
<protein>
    <submittedName>
        <fullName evidence="3">NLRP3 protein</fullName>
    </submittedName>
</protein>
<dbReference type="PANTHER" id="PTHR21472:SF26">
    <property type="entry name" value="ENDONUCLEASE DOMAIN CONTAINING 1"/>
    <property type="match status" value="1"/>
</dbReference>
<evidence type="ECO:0000313" key="4">
    <source>
        <dbReference type="Proteomes" id="UP000886611"/>
    </source>
</evidence>
<dbReference type="Pfam" id="PF13516">
    <property type="entry name" value="LRR_6"/>
    <property type="match status" value="2"/>
</dbReference>
<dbReference type="SMART" id="SM00892">
    <property type="entry name" value="Endonuclease_NS"/>
    <property type="match status" value="1"/>
</dbReference>
<keyword evidence="4" id="KW-1185">Reference proteome</keyword>
<reference evidence="3 4" key="1">
    <citation type="journal article" date="2021" name="Cell">
        <title>Tracing the genetic footprints of vertebrate landing in non-teleost ray-finned fishes.</title>
        <authorList>
            <person name="Bi X."/>
            <person name="Wang K."/>
            <person name="Yang L."/>
            <person name="Pan H."/>
            <person name="Jiang H."/>
            <person name="Wei Q."/>
            <person name="Fang M."/>
            <person name="Yu H."/>
            <person name="Zhu C."/>
            <person name="Cai Y."/>
            <person name="He Y."/>
            <person name="Gan X."/>
            <person name="Zeng H."/>
            <person name="Yu D."/>
            <person name="Zhu Y."/>
            <person name="Jiang H."/>
            <person name="Qiu Q."/>
            <person name="Yang H."/>
            <person name="Zhang Y.E."/>
            <person name="Wang W."/>
            <person name="Zhu M."/>
            <person name="He S."/>
            <person name="Zhang G."/>
        </authorList>
    </citation>
    <scope>NUCLEOTIDE SEQUENCE [LARGE SCALE GENOMIC DNA]</scope>
    <source>
        <strain evidence="3">Bchr_013</strain>
    </source>
</reference>
<dbReference type="SUPFAM" id="SSF54060">
    <property type="entry name" value="His-Me finger endonucleases"/>
    <property type="match status" value="1"/>
</dbReference>
<dbReference type="SMART" id="SM00368">
    <property type="entry name" value="LRR_RI"/>
    <property type="match status" value="6"/>
</dbReference>
<dbReference type="InterPro" id="IPR020821">
    <property type="entry name" value="ENPP1-3/EXOG-like_nuc-like"/>
</dbReference>
<organism evidence="3 4">
    <name type="scientific">Polypterus senegalus</name>
    <name type="common">Senegal bichir</name>
    <dbReference type="NCBI Taxonomy" id="55291"/>
    <lineage>
        <taxon>Eukaryota</taxon>
        <taxon>Metazoa</taxon>
        <taxon>Chordata</taxon>
        <taxon>Craniata</taxon>
        <taxon>Vertebrata</taxon>
        <taxon>Euteleostomi</taxon>
        <taxon>Actinopterygii</taxon>
        <taxon>Polypteriformes</taxon>
        <taxon>Polypteridae</taxon>
        <taxon>Polypterus</taxon>
    </lineage>
</organism>
<dbReference type="Gene3D" id="3.80.10.10">
    <property type="entry name" value="Ribonuclease Inhibitor"/>
    <property type="match status" value="1"/>
</dbReference>
<feature type="domain" description="ENPP1-3/EXOG-like endonuclease/phosphodiesterase" evidence="1">
    <location>
        <begin position="2"/>
        <end position="208"/>
    </location>
</feature>
<feature type="non-terminal residue" evidence="3">
    <location>
        <position position="1"/>
    </location>
</feature>
<evidence type="ECO:0000313" key="3">
    <source>
        <dbReference type="EMBL" id="KAG2460393.1"/>
    </source>
</evidence>
<accession>A0A8X8BJW3</accession>
<dbReference type="InterPro" id="IPR039015">
    <property type="entry name" value="ENDOD1"/>
</dbReference>